<name>A0A5C7SJI0_THASP</name>
<sequence length="273" mass="27701">MKKFAVAATVAALATASSASFAASYATTFAGLTGDFVISDFGTNTAGPTLPDPSNNWFKVTLTNVDGKVTIQVPPAGNYNIYALAGTSSLIDYDGIVGPDLGAVYPTTTKVGSGNVAVTNTSSSLVEFDFNGVNSTSLKLDGVLQSIPYTTGAITISGAGATSLFGTLLGLGSFLVNPVSGTVDVSYKLFQDSIEILIDETNLVGGSFEDALLALDNLPAVNPFSLPAGNRNAIIDGTFAANGVLFTVPEPATLGMLGLGLAGLAAARRRKAA</sequence>
<feature type="signal peptide" evidence="1">
    <location>
        <begin position="1"/>
        <end position="22"/>
    </location>
</feature>
<dbReference type="InterPro" id="IPR013424">
    <property type="entry name" value="Ice-binding_C"/>
</dbReference>
<evidence type="ECO:0000259" key="3">
    <source>
        <dbReference type="Pfam" id="PF26598"/>
    </source>
</evidence>
<evidence type="ECO:0000313" key="5">
    <source>
        <dbReference type="Proteomes" id="UP000321192"/>
    </source>
</evidence>
<dbReference type="AlphaFoldDB" id="A0A5C7SJI0"/>
<dbReference type="EMBL" id="SSFD01000200">
    <property type="protein sequence ID" value="TXH83763.1"/>
    <property type="molecule type" value="Genomic_DNA"/>
</dbReference>
<comment type="caution">
    <text evidence="4">The sequence shown here is derived from an EMBL/GenBank/DDBJ whole genome shotgun (WGS) entry which is preliminary data.</text>
</comment>
<dbReference type="InterPro" id="IPR058500">
    <property type="entry name" value="DUF8187"/>
</dbReference>
<evidence type="ECO:0000256" key="1">
    <source>
        <dbReference type="SAM" id="SignalP"/>
    </source>
</evidence>
<protein>
    <submittedName>
        <fullName evidence="4">PEP-CTERM sorting domain-containing protein</fullName>
    </submittedName>
</protein>
<feature type="chain" id="PRO_5022920138" evidence="1">
    <location>
        <begin position="23"/>
        <end position="273"/>
    </location>
</feature>
<dbReference type="Pfam" id="PF07589">
    <property type="entry name" value="PEP-CTERM"/>
    <property type="match status" value="1"/>
</dbReference>
<gene>
    <name evidence="4" type="ORF">E6Q80_12905</name>
</gene>
<organism evidence="4 5">
    <name type="scientific">Thauera aminoaromatica</name>
    <dbReference type="NCBI Taxonomy" id="164330"/>
    <lineage>
        <taxon>Bacteria</taxon>
        <taxon>Pseudomonadati</taxon>
        <taxon>Pseudomonadota</taxon>
        <taxon>Betaproteobacteria</taxon>
        <taxon>Rhodocyclales</taxon>
        <taxon>Zoogloeaceae</taxon>
        <taxon>Thauera</taxon>
    </lineage>
</organism>
<evidence type="ECO:0000259" key="2">
    <source>
        <dbReference type="Pfam" id="PF07589"/>
    </source>
</evidence>
<dbReference type="NCBIfam" id="TIGR02595">
    <property type="entry name" value="PEP_CTERM"/>
    <property type="match status" value="1"/>
</dbReference>
<dbReference type="Proteomes" id="UP000321192">
    <property type="component" value="Unassembled WGS sequence"/>
</dbReference>
<dbReference type="RefSeq" id="WP_276659196.1">
    <property type="nucleotide sequence ID" value="NZ_SSFD01000200.1"/>
</dbReference>
<proteinExistence type="predicted"/>
<feature type="domain" description="Ice-binding protein C-terminal" evidence="2">
    <location>
        <begin position="247"/>
        <end position="270"/>
    </location>
</feature>
<dbReference type="Pfam" id="PF26598">
    <property type="entry name" value="DUF8187"/>
    <property type="match status" value="1"/>
</dbReference>
<evidence type="ECO:0000313" key="4">
    <source>
        <dbReference type="EMBL" id="TXH83763.1"/>
    </source>
</evidence>
<keyword evidence="1" id="KW-0732">Signal</keyword>
<accession>A0A5C7SJI0</accession>
<reference evidence="4 5" key="1">
    <citation type="submission" date="2018-09" db="EMBL/GenBank/DDBJ databases">
        <title>Metagenome Assembled Genomes from an Advanced Water Purification Facility.</title>
        <authorList>
            <person name="Stamps B.W."/>
            <person name="Spear J.R."/>
        </authorList>
    </citation>
    <scope>NUCLEOTIDE SEQUENCE [LARGE SCALE GENOMIC DNA]</scope>
    <source>
        <strain evidence="4">Bin_27_1</strain>
    </source>
</reference>
<feature type="domain" description="DUF8187" evidence="3">
    <location>
        <begin position="23"/>
        <end position="216"/>
    </location>
</feature>